<feature type="transmembrane region" description="Helical" evidence="8">
    <location>
        <begin position="6"/>
        <end position="22"/>
    </location>
</feature>
<name>A0ABS0I5B1_9BACT</name>
<keyword evidence="3 7" id="KW-1003">Cell membrane</keyword>
<gene>
    <name evidence="9" type="ORF">I2H31_13590</name>
</gene>
<evidence type="ECO:0000256" key="5">
    <source>
        <dbReference type="ARBA" id="ARBA00022989"/>
    </source>
</evidence>
<keyword evidence="5 8" id="KW-1133">Transmembrane helix</keyword>
<keyword evidence="7" id="KW-0012">Acyltransferase</keyword>
<dbReference type="PANTHER" id="PTHR13285">
    <property type="entry name" value="ACYLTRANSFERASE"/>
    <property type="match status" value="1"/>
</dbReference>
<evidence type="ECO:0000313" key="9">
    <source>
        <dbReference type="EMBL" id="MBF9222136.1"/>
    </source>
</evidence>
<dbReference type="PIRSF" id="PIRSF500217">
    <property type="entry name" value="AlgI"/>
    <property type="match status" value="1"/>
</dbReference>
<dbReference type="InterPro" id="IPR004299">
    <property type="entry name" value="MBOAT_fam"/>
</dbReference>
<evidence type="ECO:0000313" key="10">
    <source>
        <dbReference type="Proteomes" id="UP000618931"/>
    </source>
</evidence>
<evidence type="ECO:0000256" key="7">
    <source>
        <dbReference type="PIRNR" id="PIRNR016636"/>
    </source>
</evidence>
<comment type="similarity">
    <text evidence="2 7">Belongs to the membrane-bound acyltransferase family.</text>
</comment>
<protein>
    <submittedName>
        <fullName evidence="9">MBOAT family protein</fullName>
    </submittedName>
</protein>
<proteinExistence type="inferred from homology"/>
<comment type="caution">
    <text evidence="9">The sequence shown here is derived from an EMBL/GenBank/DDBJ whole genome shotgun (WGS) entry which is preliminary data.</text>
</comment>
<feature type="transmembrane region" description="Helical" evidence="8">
    <location>
        <begin position="76"/>
        <end position="97"/>
    </location>
</feature>
<dbReference type="Proteomes" id="UP000618931">
    <property type="component" value="Unassembled WGS sequence"/>
</dbReference>
<feature type="transmembrane region" description="Helical" evidence="8">
    <location>
        <begin position="29"/>
        <end position="56"/>
    </location>
</feature>
<evidence type="ECO:0000256" key="8">
    <source>
        <dbReference type="SAM" id="Phobius"/>
    </source>
</evidence>
<keyword evidence="7" id="KW-0808">Transferase</keyword>
<dbReference type="InterPro" id="IPR051085">
    <property type="entry name" value="MB_O-acyltransferase"/>
</dbReference>
<feature type="transmembrane region" description="Helical" evidence="8">
    <location>
        <begin position="362"/>
        <end position="379"/>
    </location>
</feature>
<dbReference type="InterPro" id="IPR028362">
    <property type="entry name" value="AlgI"/>
</dbReference>
<feature type="transmembrane region" description="Helical" evidence="8">
    <location>
        <begin position="409"/>
        <end position="429"/>
    </location>
</feature>
<dbReference type="InterPro" id="IPR024194">
    <property type="entry name" value="Ac/AlaTfrase_AlgI/DltB"/>
</dbReference>
<evidence type="ECO:0000256" key="4">
    <source>
        <dbReference type="ARBA" id="ARBA00022692"/>
    </source>
</evidence>
<keyword evidence="10" id="KW-1185">Reference proteome</keyword>
<organism evidence="9 10">
    <name type="scientific">Hymenobacter ruricola</name>
    <dbReference type="NCBI Taxonomy" id="2791023"/>
    <lineage>
        <taxon>Bacteria</taxon>
        <taxon>Pseudomonadati</taxon>
        <taxon>Bacteroidota</taxon>
        <taxon>Cytophagia</taxon>
        <taxon>Cytophagales</taxon>
        <taxon>Hymenobacteraceae</taxon>
        <taxon>Hymenobacter</taxon>
    </lineage>
</organism>
<dbReference type="PIRSF" id="PIRSF016636">
    <property type="entry name" value="AlgI_DltB"/>
    <property type="match status" value="1"/>
</dbReference>
<evidence type="ECO:0000256" key="6">
    <source>
        <dbReference type="ARBA" id="ARBA00023136"/>
    </source>
</evidence>
<keyword evidence="4 8" id="KW-0812">Transmembrane</keyword>
<dbReference type="EMBL" id="JADQDM010000006">
    <property type="protein sequence ID" value="MBF9222136.1"/>
    <property type="molecule type" value="Genomic_DNA"/>
</dbReference>
<reference evidence="9 10" key="1">
    <citation type="submission" date="2020-11" db="EMBL/GenBank/DDBJ databases">
        <authorList>
            <person name="Kim M.K."/>
        </authorList>
    </citation>
    <scope>NUCLEOTIDE SEQUENCE [LARGE SCALE GENOMIC DNA]</scope>
    <source>
        <strain evidence="9 10">BT662</strain>
    </source>
</reference>
<evidence type="ECO:0000256" key="2">
    <source>
        <dbReference type="ARBA" id="ARBA00010323"/>
    </source>
</evidence>
<evidence type="ECO:0000256" key="3">
    <source>
        <dbReference type="ARBA" id="ARBA00022475"/>
    </source>
</evidence>
<accession>A0ABS0I5B1</accession>
<feature type="transmembrane region" description="Helical" evidence="8">
    <location>
        <begin position="441"/>
        <end position="463"/>
    </location>
</feature>
<comment type="subcellular location">
    <subcellularLocation>
        <location evidence="1">Cell membrane</location>
        <topology evidence="1">Multi-pass membrane protein</topology>
    </subcellularLocation>
</comment>
<dbReference type="PANTHER" id="PTHR13285:SF18">
    <property type="entry name" value="PROTEIN-CYSTEINE N-PALMITOYLTRANSFERASE RASP"/>
    <property type="match status" value="1"/>
</dbReference>
<evidence type="ECO:0000256" key="1">
    <source>
        <dbReference type="ARBA" id="ARBA00004651"/>
    </source>
</evidence>
<keyword evidence="6 7" id="KW-0472">Membrane</keyword>
<sequence length="473" mass="55114">MLFNSIQFLIFFVVVTTTYFLIPHRFRWFLLLVASCVFYAAFIPIYLVILFGTIIIDYIAGIQIEKAEGARRKSFLILSLVANIGVLAVFKYYNFFIDNINFLLQQSHITANGLAYLRIALPIGLSFHTFQAMSYTIEVYRRNVPAERNFGIYALYVMFYPQLVAGPIERPQAILHQFYEEKHFEFERVVLGLERMLWGLFKKVVVSDLLSIYVNSIYNHHEANTGLTLLVATYGFAFQIYCDFSGYSDIALGSAQVMGFKLMENFNLPYFSKSVTEFWRRWHISLSSWLRDYLYISLGGNRKGVVKTYRNLMITMLLGGLWHGASWNFVIWGFLNGAYLSLEKMFGVDVKSGSHYSWPYKLLRIFITFHLICFTWVFFRATSFSQAFYIITHIFNPVNFWNLRIQDTGIFASMSLGVVLLLLFEYVYLRKRRLAEITPAYSWKWPLAFSMALIFLIVGFGVSGGDQFIYFQF</sequence>
<dbReference type="Pfam" id="PF03062">
    <property type="entry name" value="MBOAT"/>
    <property type="match status" value="1"/>
</dbReference>
<feature type="transmembrane region" description="Helical" evidence="8">
    <location>
        <begin position="312"/>
        <end position="335"/>
    </location>
</feature>